<gene>
    <name evidence="3" type="ORF">G1H10_12100</name>
</gene>
<accession>A0A6L9SAC1</accession>
<dbReference type="RefSeq" id="WP_163737523.1">
    <property type="nucleotide sequence ID" value="NZ_JAAGOA010000007.1"/>
</dbReference>
<feature type="transmembrane region" description="Helical" evidence="2">
    <location>
        <begin position="263"/>
        <end position="286"/>
    </location>
</feature>
<reference evidence="3 4" key="1">
    <citation type="submission" date="2020-02" db="EMBL/GenBank/DDBJ databases">
        <authorList>
            <person name="Li X.-J."/>
            <person name="Han X.-M."/>
        </authorList>
    </citation>
    <scope>NUCLEOTIDE SEQUENCE [LARGE SCALE GENOMIC DNA]</scope>
    <source>
        <strain evidence="3 4">CCTCC AB 2017055</strain>
    </source>
</reference>
<keyword evidence="2" id="KW-0812">Transmembrane</keyword>
<feature type="transmembrane region" description="Helical" evidence="2">
    <location>
        <begin position="391"/>
        <end position="413"/>
    </location>
</feature>
<keyword evidence="2" id="KW-0472">Membrane</keyword>
<evidence type="ECO:0000313" key="4">
    <source>
        <dbReference type="Proteomes" id="UP000475214"/>
    </source>
</evidence>
<sequence length="439" mass="45959">MTSIAATVQTSVADVGTVLGRAARLLWRHWPVVLAILLAGEAARHAALWAAVELSDISGTLGVLVLVLAPLSAVSALIAALYALRHSLRCARLRTPFDAVTPGTGGRGTARVIAGVLVPFLVIYESYGYLSEDIFRFVNSAVADELFGVDAFLGTETIDTDRTALATGWMALLVVATALVLRFGLGVLARRRRGTGLMWAIAYLEALWLVTLARILIAHVDAAAVRLRQSPAVRTIVDGWLDLVAAAGPVGDVIHRGVRGVPALMGSVDAVIVAPLAWLAVGAVVYGRGLGEPVRPPGAHRGARADPLAVGLPAPVRAAGRELATTVTEPFGDVGAALRRLARTGPAVIAMFALAFMAAQRLEYVLDLAWREILGPMPLGTMLAFSPHTSMISHAVATTVVVCLLAAAVDHVLEHDATPARRETPGAGGPAHGDVRNAR</sequence>
<evidence type="ECO:0000256" key="2">
    <source>
        <dbReference type="SAM" id="Phobius"/>
    </source>
</evidence>
<organism evidence="3 4">
    <name type="scientific">Phytoactinopolyspora halotolerans</name>
    <dbReference type="NCBI Taxonomy" id="1981512"/>
    <lineage>
        <taxon>Bacteria</taxon>
        <taxon>Bacillati</taxon>
        <taxon>Actinomycetota</taxon>
        <taxon>Actinomycetes</taxon>
        <taxon>Jiangellales</taxon>
        <taxon>Jiangellaceae</taxon>
        <taxon>Phytoactinopolyspora</taxon>
    </lineage>
</organism>
<feature type="transmembrane region" description="Helical" evidence="2">
    <location>
        <begin position="166"/>
        <end position="185"/>
    </location>
</feature>
<feature type="transmembrane region" description="Helical" evidence="2">
    <location>
        <begin position="30"/>
        <end position="51"/>
    </location>
</feature>
<dbReference type="AlphaFoldDB" id="A0A6L9SAC1"/>
<proteinExistence type="predicted"/>
<feature type="transmembrane region" description="Helical" evidence="2">
    <location>
        <begin position="197"/>
        <end position="217"/>
    </location>
</feature>
<feature type="transmembrane region" description="Helical" evidence="2">
    <location>
        <begin position="348"/>
        <end position="371"/>
    </location>
</feature>
<keyword evidence="2" id="KW-1133">Transmembrane helix</keyword>
<evidence type="ECO:0000256" key="1">
    <source>
        <dbReference type="SAM" id="MobiDB-lite"/>
    </source>
</evidence>
<name>A0A6L9SAC1_9ACTN</name>
<keyword evidence="4" id="KW-1185">Reference proteome</keyword>
<dbReference type="Proteomes" id="UP000475214">
    <property type="component" value="Unassembled WGS sequence"/>
</dbReference>
<evidence type="ECO:0000313" key="3">
    <source>
        <dbReference type="EMBL" id="NEE00910.1"/>
    </source>
</evidence>
<comment type="caution">
    <text evidence="3">The sequence shown here is derived from an EMBL/GenBank/DDBJ whole genome shotgun (WGS) entry which is preliminary data.</text>
</comment>
<protein>
    <submittedName>
        <fullName evidence="3">Uncharacterized protein</fullName>
    </submittedName>
</protein>
<feature type="region of interest" description="Disordered" evidence="1">
    <location>
        <begin position="416"/>
        <end position="439"/>
    </location>
</feature>
<dbReference type="EMBL" id="JAAGOA010000007">
    <property type="protein sequence ID" value="NEE00910.1"/>
    <property type="molecule type" value="Genomic_DNA"/>
</dbReference>
<feature type="transmembrane region" description="Helical" evidence="2">
    <location>
        <begin position="112"/>
        <end position="130"/>
    </location>
</feature>
<feature type="transmembrane region" description="Helical" evidence="2">
    <location>
        <begin position="63"/>
        <end position="84"/>
    </location>
</feature>